<dbReference type="HOGENOM" id="CLU_015572_4_0_1"/>
<evidence type="ECO:0000256" key="4">
    <source>
        <dbReference type="ARBA" id="ARBA00010368"/>
    </source>
</evidence>
<evidence type="ECO:0000256" key="1">
    <source>
        <dbReference type="ARBA" id="ARBA00001756"/>
    </source>
</evidence>
<dbReference type="SUPFAM" id="SSF51556">
    <property type="entry name" value="Metallo-dependent hydrolases"/>
    <property type="match status" value="1"/>
</dbReference>
<evidence type="ECO:0000256" key="8">
    <source>
        <dbReference type="ARBA" id="ARBA00022801"/>
    </source>
</evidence>
<evidence type="ECO:0000256" key="7">
    <source>
        <dbReference type="ARBA" id="ARBA00022723"/>
    </source>
</evidence>
<dbReference type="InterPro" id="IPR011059">
    <property type="entry name" value="Metal-dep_hydrolase_composite"/>
</dbReference>
<dbReference type="InterPro" id="IPR032466">
    <property type="entry name" value="Metal_Hydrolase"/>
</dbReference>
<dbReference type="OrthoDB" id="1924787at2759"/>
<reference evidence="11 12" key="1">
    <citation type="journal article" date="2011" name="J. Gen. Appl. Microbiol.">
        <title>Draft genome sequencing of the enigmatic basidiomycete Mixia osmundae.</title>
        <authorList>
            <person name="Nishida H."/>
            <person name="Nagatsuka Y."/>
            <person name="Sugiyama J."/>
        </authorList>
    </citation>
    <scope>NUCLEOTIDE SEQUENCE [LARGE SCALE GENOMIC DNA]</scope>
    <source>
        <strain evidence="12">CBS 9802 / IAM 14324 / JCM 22182 / KY 12970</strain>
    </source>
</reference>
<dbReference type="InParanoid" id="G7E984"/>
<dbReference type="GO" id="GO:0005737">
    <property type="term" value="C:cytoplasm"/>
    <property type="evidence" value="ECO:0007669"/>
    <property type="project" value="TreeGrafter"/>
</dbReference>
<dbReference type="eggNOG" id="KOG2584">
    <property type="taxonomic scope" value="Eukaryota"/>
</dbReference>
<keyword evidence="8" id="KW-0378">Hydrolase</keyword>
<comment type="caution">
    <text evidence="11">The sequence shown here is derived from an EMBL/GenBank/DDBJ whole genome shotgun (WGS) entry which is preliminary data.</text>
</comment>
<sequence length="468" mass="51216">MSRRLAVLAGEALIEGKLQPATLEVSLESGRVTAIHPGLRPASDYPAPVWQLLDLSTSSDWLLPGLVDCHVHLNEPGRTEWEGFETGTRAAASGGVTTVIDMPLNAIPPTTTVANLDLKLKAAQGQCHVDVGFWGGIVPTNIDDLLPLVRRGVRGFKCFLIESGVEEFPCVTGEQVRAAMARLKDTESAVLFHAELGTPTTDHEQLRLQSELAQLDPRQYVTFLKTRPESFETSAIELVAQLQAEQPSVKTHIVHLSAASALPTIKLAKAAGLPMSVETCYHYLSLAAENVPEGRCEFKCCPPIREQANQDLLWSALKSGEIDFVVSDHSPCVQEMKLLSEGDFVKAWGGVGGLGLGLSLMWTEARRRGGISIQQIIDWLAFRPAHFARVDDQKGSLKVGGDADFILFDPTARFIVEKEHLVFKNKLSPYTSRELQGAVQQTYLRGQLVFDRARPEILSIARGRTLIA</sequence>
<evidence type="ECO:0000256" key="9">
    <source>
        <dbReference type="ARBA" id="ARBA00022833"/>
    </source>
</evidence>
<dbReference type="FunFam" id="3.20.20.140:FF:000032">
    <property type="entry name" value="Allantoinase Dal1"/>
    <property type="match status" value="1"/>
</dbReference>
<dbReference type="Pfam" id="PF01979">
    <property type="entry name" value="Amidohydro_1"/>
    <property type="match status" value="1"/>
</dbReference>
<dbReference type="InterPro" id="IPR017593">
    <property type="entry name" value="Allantoinase"/>
</dbReference>
<protein>
    <recommendedName>
        <fullName evidence="6">allantoinase</fullName>
        <ecNumber evidence="6">3.5.2.5</ecNumber>
    </recommendedName>
</protein>
<dbReference type="GO" id="GO:0050897">
    <property type="term" value="F:cobalt ion binding"/>
    <property type="evidence" value="ECO:0007669"/>
    <property type="project" value="InterPro"/>
</dbReference>
<accession>G7E984</accession>
<dbReference type="STRING" id="764103.G7E984"/>
<dbReference type="SUPFAM" id="SSF51338">
    <property type="entry name" value="Composite domain of metallo-dependent hydrolases"/>
    <property type="match status" value="1"/>
</dbReference>
<dbReference type="EC" id="3.5.2.5" evidence="6"/>
<feature type="domain" description="Amidohydrolase-related" evidence="10">
    <location>
        <begin position="62"/>
        <end position="449"/>
    </location>
</feature>
<organism evidence="11 12">
    <name type="scientific">Mixia osmundae (strain CBS 9802 / IAM 14324 / JCM 22182 / KY 12970)</name>
    <dbReference type="NCBI Taxonomy" id="764103"/>
    <lineage>
        <taxon>Eukaryota</taxon>
        <taxon>Fungi</taxon>
        <taxon>Dikarya</taxon>
        <taxon>Basidiomycota</taxon>
        <taxon>Pucciniomycotina</taxon>
        <taxon>Mixiomycetes</taxon>
        <taxon>Mixiales</taxon>
        <taxon>Mixiaceae</taxon>
        <taxon>Mixia</taxon>
    </lineage>
</organism>
<evidence type="ECO:0000259" key="10">
    <source>
        <dbReference type="Pfam" id="PF01979"/>
    </source>
</evidence>
<dbReference type="RefSeq" id="XP_014568448.1">
    <property type="nucleotide sequence ID" value="XM_014712962.1"/>
</dbReference>
<dbReference type="InterPro" id="IPR006680">
    <property type="entry name" value="Amidohydro-rel"/>
</dbReference>
<comment type="cofactor">
    <cofactor evidence="2">
        <name>Zn(2+)</name>
        <dbReference type="ChEBI" id="CHEBI:29105"/>
    </cofactor>
</comment>
<keyword evidence="7" id="KW-0479">Metal-binding</keyword>
<gene>
    <name evidence="11" type="primary">Mo05896</name>
    <name evidence="11" type="ORF">E5Q_05896</name>
</gene>
<keyword evidence="12" id="KW-1185">Reference proteome</keyword>
<evidence type="ECO:0000313" key="12">
    <source>
        <dbReference type="Proteomes" id="UP000009131"/>
    </source>
</evidence>
<evidence type="ECO:0000256" key="3">
    <source>
        <dbReference type="ARBA" id="ARBA00004968"/>
    </source>
</evidence>
<dbReference type="PANTHER" id="PTHR43668">
    <property type="entry name" value="ALLANTOINASE"/>
    <property type="match status" value="1"/>
</dbReference>
<dbReference type="GO" id="GO:0000256">
    <property type="term" value="P:allantoin catabolic process"/>
    <property type="evidence" value="ECO:0007669"/>
    <property type="project" value="UniProtKB-UniPathway"/>
</dbReference>
<dbReference type="AlphaFoldDB" id="G7E984"/>
<dbReference type="UniPathway" id="UPA00395">
    <property type="reaction ID" value="UER00653"/>
</dbReference>
<dbReference type="InterPro" id="IPR050138">
    <property type="entry name" value="DHOase/Allantoinase_Hydrolase"/>
</dbReference>
<keyword evidence="9" id="KW-0862">Zinc</keyword>
<name>G7E984_MIXOS</name>
<dbReference type="Proteomes" id="UP000009131">
    <property type="component" value="Unassembled WGS sequence"/>
</dbReference>
<dbReference type="EMBL" id="BABT02000220">
    <property type="protein sequence ID" value="GAA99203.1"/>
    <property type="molecule type" value="Genomic_DNA"/>
</dbReference>
<comment type="catalytic activity">
    <reaction evidence="1">
        <text>(S)-allantoin + H2O = allantoate + H(+)</text>
        <dbReference type="Rhea" id="RHEA:17029"/>
        <dbReference type="ChEBI" id="CHEBI:15377"/>
        <dbReference type="ChEBI" id="CHEBI:15378"/>
        <dbReference type="ChEBI" id="CHEBI:15678"/>
        <dbReference type="ChEBI" id="CHEBI:17536"/>
        <dbReference type="EC" id="3.5.2.5"/>
    </reaction>
</comment>
<dbReference type="Gene3D" id="3.20.20.140">
    <property type="entry name" value="Metal-dependent hydrolases"/>
    <property type="match status" value="1"/>
</dbReference>
<comment type="pathway">
    <text evidence="3">Nitrogen metabolism; (S)-allantoin degradation; allantoate from (S)-allantoin: step 1/1.</text>
</comment>
<dbReference type="NCBIfam" id="TIGR03178">
    <property type="entry name" value="allantoinase"/>
    <property type="match status" value="1"/>
</dbReference>
<evidence type="ECO:0000256" key="6">
    <source>
        <dbReference type="ARBA" id="ARBA00012863"/>
    </source>
</evidence>
<comment type="subunit">
    <text evidence="5">Homotetramer.</text>
</comment>
<dbReference type="GO" id="GO:0006145">
    <property type="term" value="P:purine nucleobase catabolic process"/>
    <property type="evidence" value="ECO:0007669"/>
    <property type="project" value="TreeGrafter"/>
</dbReference>
<reference evidence="11 12" key="2">
    <citation type="journal article" date="2012" name="Open Biol.">
        <title>Characteristics of nucleosomes and linker DNA regions on the genome of the basidiomycete Mixia osmundae revealed by mono- and dinucleosome mapping.</title>
        <authorList>
            <person name="Nishida H."/>
            <person name="Kondo S."/>
            <person name="Matsumoto T."/>
            <person name="Suzuki Y."/>
            <person name="Yoshikawa H."/>
            <person name="Taylor T.D."/>
            <person name="Sugiyama J."/>
        </authorList>
    </citation>
    <scope>NUCLEOTIDE SEQUENCE [LARGE SCALE GENOMIC DNA]</scope>
    <source>
        <strain evidence="12">CBS 9802 / IAM 14324 / JCM 22182 / KY 12970</strain>
    </source>
</reference>
<dbReference type="GO" id="GO:0004038">
    <property type="term" value="F:allantoinase activity"/>
    <property type="evidence" value="ECO:0007669"/>
    <property type="project" value="UniProtKB-EC"/>
</dbReference>
<comment type="similarity">
    <text evidence="4">Belongs to the metallo-dependent hydrolases superfamily. Allantoinase family.</text>
</comment>
<evidence type="ECO:0000313" key="11">
    <source>
        <dbReference type="EMBL" id="GAA99203.1"/>
    </source>
</evidence>
<dbReference type="PANTHER" id="PTHR43668:SF2">
    <property type="entry name" value="ALLANTOINASE"/>
    <property type="match status" value="1"/>
</dbReference>
<dbReference type="GO" id="GO:0008270">
    <property type="term" value="F:zinc ion binding"/>
    <property type="evidence" value="ECO:0007669"/>
    <property type="project" value="InterPro"/>
</dbReference>
<dbReference type="OMA" id="SRLHVCH"/>
<proteinExistence type="inferred from homology"/>
<evidence type="ECO:0000256" key="5">
    <source>
        <dbReference type="ARBA" id="ARBA00011881"/>
    </source>
</evidence>
<evidence type="ECO:0000256" key="2">
    <source>
        <dbReference type="ARBA" id="ARBA00001947"/>
    </source>
</evidence>